<reference evidence="1" key="1">
    <citation type="journal article" date="2014" name="Int. J. Syst. Evol. Microbiol.">
        <title>Complete genome sequence of Corynebacterium casei LMG S-19264T (=DSM 44701T), isolated from a smear-ripened cheese.</title>
        <authorList>
            <consortium name="US DOE Joint Genome Institute (JGI-PGF)"/>
            <person name="Walter F."/>
            <person name="Albersmeier A."/>
            <person name="Kalinowski J."/>
            <person name="Ruckert C."/>
        </authorList>
    </citation>
    <scope>NUCLEOTIDE SEQUENCE</scope>
    <source>
        <strain evidence="1">JCM 19831</strain>
    </source>
</reference>
<protein>
    <submittedName>
        <fullName evidence="1">Uncharacterized protein</fullName>
    </submittedName>
</protein>
<dbReference type="EMBL" id="BMPI01000010">
    <property type="protein sequence ID" value="GGM23758.1"/>
    <property type="molecule type" value="Genomic_DNA"/>
</dbReference>
<keyword evidence="2" id="KW-1185">Reference proteome</keyword>
<proteinExistence type="predicted"/>
<comment type="caution">
    <text evidence="1">The sequence shown here is derived from an EMBL/GenBank/DDBJ whole genome shotgun (WGS) entry which is preliminary data.</text>
</comment>
<evidence type="ECO:0000313" key="1">
    <source>
        <dbReference type="EMBL" id="GGM23758.1"/>
    </source>
</evidence>
<dbReference type="Proteomes" id="UP000642070">
    <property type="component" value="Unassembled WGS sequence"/>
</dbReference>
<accession>A0A917TIF7</accession>
<reference evidence="1" key="2">
    <citation type="submission" date="2020-09" db="EMBL/GenBank/DDBJ databases">
        <authorList>
            <person name="Sun Q."/>
            <person name="Ohkuma M."/>
        </authorList>
    </citation>
    <scope>NUCLEOTIDE SEQUENCE</scope>
    <source>
        <strain evidence="1">JCM 19831</strain>
    </source>
</reference>
<organism evidence="1 2">
    <name type="scientific">Dactylosporangium sucinum</name>
    <dbReference type="NCBI Taxonomy" id="1424081"/>
    <lineage>
        <taxon>Bacteria</taxon>
        <taxon>Bacillati</taxon>
        <taxon>Actinomycetota</taxon>
        <taxon>Actinomycetes</taxon>
        <taxon>Micromonosporales</taxon>
        <taxon>Micromonosporaceae</taxon>
        <taxon>Dactylosporangium</taxon>
    </lineage>
</organism>
<dbReference type="InterPro" id="IPR029063">
    <property type="entry name" value="SAM-dependent_MTases_sf"/>
</dbReference>
<gene>
    <name evidence="1" type="ORF">GCM10007977_026140</name>
</gene>
<dbReference type="Gene3D" id="3.40.50.150">
    <property type="entry name" value="Vaccinia Virus protein VP39"/>
    <property type="match status" value="1"/>
</dbReference>
<evidence type="ECO:0000313" key="2">
    <source>
        <dbReference type="Proteomes" id="UP000642070"/>
    </source>
</evidence>
<dbReference type="RefSeq" id="WP_190250040.1">
    <property type="nucleotide sequence ID" value="NZ_BMPI01000010.1"/>
</dbReference>
<sequence length="76" mass="8560">MVTVLHAGGWRVESVWLDRDGCGERAWNRALDPWGVEHWCTTSQLQELLHRHGLDIGDLVLEQPGRPVGGRGDECE</sequence>
<dbReference type="AlphaFoldDB" id="A0A917TIF7"/>
<name>A0A917TIF7_9ACTN</name>